<dbReference type="EMBL" id="RCUX01000002">
    <property type="protein sequence ID" value="RLP77360.1"/>
    <property type="molecule type" value="Genomic_DNA"/>
</dbReference>
<evidence type="ECO:0000259" key="8">
    <source>
        <dbReference type="Pfam" id="PF17042"/>
    </source>
</evidence>
<evidence type="ECO:0000256" key="6">
    <source>
        <dbReference type="ARBA" id="ARBA00023277"/>
    </source>
</evidence>
<dbReference type="InterPro" id="IPR037051">
    <property type="entry name" value="4-carb_acid_sugar_kinase_N_sf"/>
</dbReference>
<organism evidence="9 10">
    <name type="scientific">Mycetocola tolaasinivorans</name>
    <dbReference type="NCBI Taxonomy" id="76635"/>
    <lineage>
        <taxon>Bacteria</taxon>
        <taxon>Bacillati</taxon>
        <taxon>Actinomycetota</taxon>
        <taxon>Actinomycetes</taxon>
        <taxon>Micrococcales</taxon>
        <taxon>Microbacteriaceae</taxon>
        <taxon>Mycetocola</taxon>
    </lineage>
</organism>
<dbReference type="InterPro" id="IPR042213">
    <property type="entry name" value="NBD_C_sf"/>
</dbReference>
<keyword evidence="4" id="KW-0418">Kinase</keyword>
<evidence type="ECO:0008006" key="11">
    <source>
        <dbReference type="Google" id="ProtNLM"/>
    </source>
</evidence>
<comment type="caution">
    <text evidence="9">The sequence shown here is derived from an EMBL/GenBank/DDBJ whole genome shotgun (WGS) entry which is preliminary data.</text>
</comment>
<evidence type="ECO:0000256" key="2">
    <source>
        <dbReference type="ARBA" id="ARBA00022679"/>
    </source>
</evidence>
<protein>
    <recommendedName>
        <fullName evidence="11">Four-carbon acid sugar kinase family protein</fullName>
    </recommendedName>
</protein>
<evidence type="ECO:0000256" key="5">
    <source>
        <dbReference type="ARBA" id="ARBA00022840"/>
    </source>
</evidence>
<accession>A0A3L7AC23</accession>
<dbReference type="Pfam" id="PF07005">
    <property type="entry name" value="SBD_N"/>
    <property type="match status" value="1"/>
</dbReference>
<keyword evidence="3" id="KW-0547">Nucleotide-binding</keyword>
<dbReference type="Gene3D" id="3.40.980.20">
    <property type="entry name" value="Four-carbon acid sugar kinase, nucleotide binding domain"/>
    <property type="match status" value="1"/>
</dbReference>
<keyword evidence="5" id="KW-0067">ATP-binding</keyword>
<dbReference type="OrthoDB" id="153193at2"/>
<sequence length="416" mass="43647">MKTVVLDDDPTGTQSATNVRVLLETSVDLLEAALSQSNSVYVLTNSRAINEESAVALLERIRSEARAAAARLGEEVRFVLRGDSTLRGHVFAETEVFCEPDSVVLFAPAFPDGGRVTREGTHLVRIGGRDVPAHETEFANDPVFPFRSSVLAEYVAEKSDRPAIRISSERVRAGELADVLLTAAPRSVILPDVETNEDIVLIAEAIEEATRRAGAARVVVRSAAPLAAELAGVHSAGLLSTPLLAQRGRVLLVCGSHTIGATAQLAEVEREYGVATVIPTATALEDPSAAGLIAADAARGSLVDRGFTAVTTERVRSAEHNTLDHGERVMAALTTAVRALLPESDVIVSKGGITSADTARIGIGATSALVSGQILPGVSVWLLEGADGRSRPYVVVPGNVGDADTLKRVLDSLAAH</sequence>
<evidence type="ECO:0000259" key="7">
    <source>
        <dbReference type="Pfam" id="PF07005"/>
    </source>
</evidence>
<comment type="similarity">
    <text evidence="1">Belongs to the four-carbon acid sugar kinase family.</text>
</comment>
<dbReference type="RefSeq" id="WP_121647344.1">
    <property type="nucleotide sequence ID" value="NZ_RCUX01000002.1"/>
</dbReference>
<dbReference type="SUPFAM" id="SSF142764">
    <property type="entry name" value="YgbK-like"/>
    <property type="match status" value="1"/>
</dbReference>
<feature type="domain" description="Four-carbon acid sugar kinase N-terminal" evidence="7">
    <location>
        <begin position="4"/>
        <end position="230"/>
    </location>
</feature>
<dbReference type="GO" id="GO:0005524">
    <property type="term" value="F:ATP binding"/>
    <property type="evidence" value="ECO:0007669"/>
    <property type="project" value="UniProtKB-KW"/>
</dbReference>
<evidence type="ECO:0000313" key="9">
    <source>
        <dbReference type="EMBL" id="RLP77360.1"/>
    </source>
</evidence>
<dbReference type="AlphaFoldDB" id="A0A3L7AC23"/>
<gene>
    <name evidence="9" type="ORF">D9V32_02600</name>
</gene>
<evidence type="ECO:0000256" key="4">
    <source>
        <dbReference type="ARBA" id="ARBA00022777"/>
    </source>
</evidence>
<dbReference type="Gene3D" id="3.40.50.10840">
    <property type="entry name" value="Putative sugar-binding, N-terminal domain"/>
    <property type="match status" value="1"/>
</dbReference>
<name>A0A3L7AC23_9MICO</name>
<dbReference type="Pfam" id="PF17042">
    <property type="entry name" value="NBD_C"/>
    <property type="match status" value="1"/>
</dbReference>
<dbReference type="InterPro" id="IPR031475">
    <property type="entry name" value="NBD_C"/>
</dbReference>
<dbReference type="GO" id="GO:0016301">
    <property type="term" value="F:kinase activity"/>
    <property type="evidence" value="ECO:0007669"/>
    <property type="project" value="UniProtKB-KW"/>
</dbReference>
<proteinExistence type="inferred from homology"/>
<dbReference type="InterPro" id="IPR010737">
    <property type="entry name" value="4-carb_acid_sugar_kinase_N"/>
</dbReference>
<feature type="domain" description="Four-carbon acid sugar kinase nucleotide binding" evidence="8">
    <location>
        <begin position="251"/>
        <end position="406"/>
    </location>
</feature>
<reference evidence="9 10" key="1">
    <citation type="submission" date="2018-10" db="EMBL/GenBank/DDBJ databases">
        <authorList>
            <person name="Li J."/>
        </authorList>
    </citation>
    <scope>NUCLEOTIDE SEQUENCE [LARGE SCALE GENOMIC DNA]</scope>
    <source>
        <strain evidence="9 10">IF 016277</strain>
    </source>
</reference>
<keyword evidence="10" id="KW-1185">Reference proteome</keyword>
<keyword evidence="6" id="KW-0119">Carbohydrate metabolism</keyword>
<dbReference type="Proteomes" id="UP000272503">
    <property type="component" value="Unassembled WGS sequence"/>
</dbReference>
<evidence type="ECO:0000256" key="1">
    <source>
        <dbReference type="ARBA" id="ARBA00005715"/>
    </source>
</evidence>
<evidence type="ECO:0000313" key="10">
    <source>
        <dbReference type="Proteomes" id="UP000272503"/>
    </source>
</evidence>
<keyword evidence="2" id="KW-0808">Transferase</keyword>
<evidence type="ECO:0000256" key="3">
    <source>
        <dbReference type="ARBA" id="ARBA00022741"/>
    </source>
</evidence>